<dbReference type="AlphaFoldDB" id="R7U9I4"/>
<dbReference type="Pfam" id="PF01607">
    <property type="entry name" value="CBM_14"/>
    <property type="match status" value="1"/>
</dbReference>
<evidence type="ECO:0000313" key="5">
    <source>
        <dbReference type="Proteomes" id="UP000014760"/>
    </source>
</evidence>
<keyword evidence="1" id="KW-0732">Signal</keyword>
<organism evidence="3">
    <name type="scientific">Capitella teleta</name>
    <name type="common">Polychaete worm</name>
    <dbReference type="NCBI Taxonomy" id="283909"/>
    <lineage>
        <taxon>Eukaryota</taxon>
        <taxon>Metazoa</taxon>
        <taxon>Spiralia</taxon>
        <taxon>Lophotrochozoa</taxon>
        <taxon>Annelida</taxon>
        <taxon>Polychaeta</taxon>
        <taxon>Sedentaria</taxon>
        <taxon>Scolecida</taxon>
        <taxon>Capitellidae</taxon>
        <taxon>Capitella</taxon>
    </lineage>
</organism>
<reference evidence="4" key="3">
    <citation type="submission" date="2015-06" db="UniProtKB">
        <authorList>
            <consortium name="EnsemblMetazoa"/>
        </authorList>
    </citation>
    <scope>IDENTIFICATION</scope>
</reference>
<keyword evidence="5" id="KW-1185">Reference proteome</keyword>
<dbReference type="InterPro" id="IPR002557">
    <property type="entry name" value="Chitin-bd_dom"/>
</dbReference>
<name>R7U9I4_CAPTE</name>
<sequence length="120" mass="13499">MKSYFAFVLLAAVFFYDVSAAPQREGVDCTDKEDGVYGWGCWSYTLCTAGEGELIECDDDFVFDEEYMQCRYHLLVGPPCGSYRDCTGMEDGRYADHHVNCTAFYTCNGGIFFGHNPCNP</sequence>
<dbReference type="PROSITE" id="PS50940">
    <property type="entry name" value="CHIT_BIND_II"/>
    <property type="match status" value="1"/>
</dbReference>
<evidence type="ECO:0000313" key="3">
    <source>
        <dbReference type="EMBL" id="ELU03005.1"/>
    </source>
</evidence>
<gene>
    <name evidence="3" type="ORF">CAPTEDRAFT_204649</name>
</gene>
<reference evidence="3 5" key="2">
    <citation type="journal article" date="2013" name="Nature">
        <title>Insights into bilaterian evolution from three spiralian genomes.</title>
        <authorList>
            <person name="Simakov O."/>
            <person name="Marletaz F."/>
            <person name="Cho S.J."/>
            <person name="Edsinger-Gonzales E."/>
            <person name="Havlak P."/>
            <person name="Hellsten U."/>
            <person name="Kuo D.H."/>
            <person name="Larsson T."/>
            <person name="Lv J."/>
            <person name="Arendt D."/>
            <person name="Savage R."/>
            <person name="Osoegawa K."/>
            <person name="de Jong P."/>
            <person name="Grimwood J."/>
            <person name="Chapman J.A."/>
            <person name="Shapiro H."/>
            <person name="Aerts A."/>
            <person name="Otillar R.P."/>
            <person name="Terry A.Y."/>
            <person name="Boore J.L."/>
            <person name="Grigoriev I.V."/>
            <person name="Lindberg D.R."/>
            <person name="Seaver E.C."/>
            <person name="Weisblat D.A."/>
            <person name="Putnam N.H."/>
            <person name="Rokhsar D.S."/>
        </authorList>
    </citation>
    <scope>NUCLEOTIDE SEQUENCE</scope>
    <source>
        <strain evidence="3 5">I ESC-2004</strain>
    </source>
</reference>
<feature type="domain" description="Chitin-binding type-2" evidence="2">
    <location>
        <begin position="26"/>
        <end position="82"/>
    </location>
</feature>
<feature type="signal peptide" evidence="1">
    <location>
        <begin position="1"/>
        <end position="20"/>
    </location>
</feature>
<feature type="non-terminal residue" evidence="3">
    <location>
        <position position="120"/>
    </location>
</feature>
<dbReference type="HOGENOM" id="CLU_126178_0_0_1"/>
<dbReference type="InterPro" id="IPR036508">
    <property type="entry name" value="Chitin-bd_dom_sf"/>
</dbReference>
<evidence type="ECO:0000313" key="4">
    <source>
        <dbReference type="EnsemblMetazoa" id="CapteP204649"/>
    </source>
</evidence>
<evidence type="ECO:0000256" key="1">
    <source>
        <dbReference type="SAM" id="SignalP"/>
    </source>
</evidence>
<accession>R7U9I4</accession>
<dbReference type="EnsemblMetazoa" id="CapteT204649">
    <property type="protein sequence ID" value="CapteP204649"/>
    <property type="gene ID" value="CapteG204649"/>
</dbReference>
<feature type="chain" id="PRO_5008787794" description="Chitin-binding type-2 domain-containing protein" evidence="1">
    <location>
        <begin position="21"/>
        <end position="120"/>
    </location>
</feature>
<dbReference type="OMA" id="ITYHREC"/>
<proteinExistence type="predicted"/>
<dbReference type="EMBL" id="AMQN01045732">
    <property type="status" value="NOT_ANNOTATED_CDS"/>
    <property type="molecule type" value="Genomic_DNA"/>
</dbReference>
<dbReference type="GO" id="GO:0008061">
    <property type="term" value="F:chitin binding"/>
    <property type="evidence" value="ECO:0007669"/>
    <property type="project" value="InterPro"/>
</dbReference>
<protein>
    <recommendedName>
        <fullName evidence="2">Chitin-binding type-2 domain-containing protein</fullName>
    </recommendedName>
</protein>
<dbReference type="EMBL" id="KB303554">
    <property type="protein sequence ID" value="ELU03005.1"/>
    <property type="molecule type" value="Genomic_DNA"/>
</dbReference>
<dbReference type="OrthoDB" id="6020543at2759"/>
<evidence type="ECO:0000259" key="2">
    <source>
        <dbReference type="PROSITE" id="PS50940"/>
    </source>
</evidence>
<dbReference type="SUPFAM" id="SSF57625">
    <property type="entry name" value="Invertebrate chitin-binding proteins"/>
    <property type="match status" value="1"/>
</dbReference>
<dbReference type="Proteomes" id="UP000014760">
    <property type="component" value="Unassembled WGS sequence"/>
</dbReference>
<dbReference type="GO" id="GO:0005576">
    <property type="term" value="C:extracellular region"/>
    <property type="evidence" value="ECO:0007669"/>
    <property type="project" value="InterPro"/>
</dbReference>
<reference evidence="5" key="1">
    <citation type="submission" date="2012-12" db="EMBL/GenBank/DDBJ databases">
        <authorList>
            <person name="Hellsten U."/>
            <person name="Grimwood J."/>
            <person name="Chapman J.A."/>
            <person name="Shapiro H."/>
            <person name="Aerts A."/>
            <person name="Otillar R.P."/>
            <person name="Terry A.Y."/>
            <person name="Boore J.L."/>
            <person name="Simakov O."/>
            <person name="Marletaz F."/>
            <person name="Cho S.-J."/>
            <person name="Edsinger-Gonzales E."/>
            <person name="Havlak P."/>
            <person name="Kuo D.-H."/>
            <person name="Larsson T."/>
            <person name="Lv J."/>
            <person name="Arendt D."/>
            <person name="Savage R."/>
            <person name="Osoegawa K."/>
            <person name="de Jong P."/>
            <person name="Lindberg D.R."/>
            <person name="Seaver E.C."/>
            <person name="Weisblat D.A."/>
            <person name="Putnam N.H."/>
            <person name="Grigoriev I.V."/>
            <person name="Rokhsar D.S."/>
        </authorList>
    </citation>
    <scope>NUCLEOTIDE SEQUENCE</scope>
    <source>
        <strain evidence="5">I ESC-2004</strain>
    </source>
</reference>